<organism evidence="2 3">
    <name type="scientific">Anaeramoeba flamelloides</name>
    <dbReference type="NCBI Taxonomy" id="1746091"/>
    <lineage>
        <taxon>Eukaryota</taxon>
        <taxon>Metamonada</taxon>
        <taxon>Anaeramoebidae</taxon>
        <taxon>Anaeramoeba</taxon>
    </lineage>
</organism>
<sequence length="483" mass="56276">MSTKIRPNKKLKNYLGQKGIGAKNVSEETKEKLKIVQQLFMQNRIFLHPQRKQKKKSSHCNSPKDRTFKQKYYLSKVWSSIFLENVTTNAGNQEKTFKKSQQLRIQEIEKLENSRSQKTMSVLAFKIIQLLLTGAYTSDGLTEKTGFLKQRVLTVLKIYQILKLIVKNPETGKYHLNEYQSEVIVDMKKYTKVILKSRIRKQILLEKLNMLNRKFYVDKYQQSGGNKMVKSVKEQIYQKVLQKIQAFQRNGLKFEGELKINDDNQNGSIGINNSNGKGDGNRLNDHKSTGEILRQLSFISNNLSNKRHYFNERNKKFREPAQQINSHGKIIHNQKRKIKKISKIRNKKQSQVQIKKVESKTNLIINFNSFQKSNKFLNEECKNSAKDHTEIGTKLNKVTLSKGQAKNTDFNTFNNYNPDIQMKSNLEFNFLPNAIKYPLNNTNHNSKNPIKNATRKKNVDTNTHPIALTNNNNKIYQKKPFTK</sequence>
<accession>A0ABQ8XAI9</accession>
<dbReference type="EMBL" id="JAOAOG010000319">
    <property type="protein sequence ID" value="KAJ6229688.1"/>
    <property type="molecule type" value="Genomic_DNA"/>
</dbReference>
<feature type="region of interest" description="Disordered" evidence="1">
    <location>
        <begin position="463"/>
        <end position="483"/>
    </location>
</feature>
<reference evidence="2" key="1">
    <citation type="submission" date="2022-08" db="EMBL/GenBank/DDBJ databases">
        <title>Novel sulfate-reducing endosymbionts in the free-living metamonad Anaeramoeba.</title>
        <authorList>
            <person name="Jerlstrom-Hultqvist J."/>
            <person name="Cepicka I."/>
            <person name="Gallot-Lavallee L."/>
            <person name="Salas-Leiva D."/>
            <person name="Curtis B.A."/>
            <person name="Zahonova K."/>
            <person name="Pipaliya S."/>
            <person name="Dacks J."/>
            <person name="Roger A.J."/>
        </authorList>
    </citation>
    <scope>NUCLEOTIDE SEQUENCE</scope>
    <source>
        <strain evidence="2">Schooner1</strain>
    </source>
</reference>
<proteinExistence type="predicted"/>
<feature type="compositionally biased region" description="Polar residues" evidence="1">
    <location>
        <begin position="463"/>
        <end position="475"/>
    </location>
</feature>
<keyword evidence="3" id="KW-1185">Reference proteome</keyword>
<evidence type="ECO:0000256" key="1">
    <source>
        <dbReference type="SAM" id="MobiDB-lite"/>
    </source>
</evidence>
<gene>
    <name evidence="2" type="ORF">M0813_07648</name>
</gene>
<dbReference type="Proteomes" id="UP001150062">
    <property type="component" value="Unassembled WGS sequence"/>
</dbReference>
<protein>
    <submittedName>
        <fullName evidence="2">Uncharacterized protein</fullName>
    </submittedName>
</protein>
<evidence type="ECO:0000313" key="2">
    <source>
        <dbReference type="EMBL" id="KAJ6229688.1"/>
    </source>
</evidence>
<comment type="caution">
    <text evidence="2">The sequence shown here is derived from an EMBL/GenBank/DDBJ whole genome shotgun (WGS) entry which is preliminary data.</text>
</comment>
<name>A0ABQ8XAI9_9EUKA</name>
<evidence type="ECO:0000313" key="3">
    <source>
        <dbReference type="Proteomes" id="UP001150062"/>
    </source>
</evidence>